<feature type="compositionally biased region" description="Basic residues" evidence="1">
    <location>
        <begin position="7"/>
        <end position="16"/>
    </location>
</feature>
<proteinExistence type="predicted"/>
<dbReference type="InterPro" id="IPR036514">
    <property type="entry name" value="SGNH_hydro_sf"/>
</dbReference>
<evidence type="ECO:0000313" key="3">
    <source>
        <dbReference type="RefSeq" id="XP_072855651.1"/>
    </source>
</evidence>
<organism evidence="2 3">
    <name type="scientific">Pogona vitticeps</name>
    <name type="common">central bearded dragon</name>
    <dbReference type="NCBI Taxonomy" id="103695"/>
    <lineage>
        <taxon>Eukaryota</taxon>
        <taxon>Metazoa</taxon>
        <taxon>Chordata</taxon>
        <taxon>Craniata</taxon>
        <taxon>Vertebrata</taxon>
        <taxon>Euteleostomi</taxon>
        <taxon>Lepidosauria</taxon>
        <taxon>Squamata</taxon>
        <taxon>Bifurcata</taxon>
        <taxon>Unidentata</taxon>
        <taxon>Episquamata</taxon>
        <taxon>Toxicofera</taxon>
        <taxon>Iguania</taxon>
        <taxon>Acrodonta</taxon>
        <taxon>Agamidae</taxon>
        <taxon>Amphibolurinae</taxon>
        <taxon>Pogona</taxon>
    </lineage>
</organism>
<sequence length="390" mass="43448">MPPKKGNGNRKGKNPVKKQVVVQQPTELSSSDDESWALLQELHAKVANMEARRFERQVDRSKDITPRRSPRESKGKRKGELRALTSELMRRFDVLESEQGRKSPGCAGDRSTVAEATERVGHKHRRVEAAEEADPGEGTANEGCHYEDPYADMPREVEVAGNGRRGGEMRETRKKIMIVGHSYIFWAARYAANSHWGSDLGLGAQASISWMGRRGMRWIQLGRVTAFGSSPPDILLIHLGGNDLPQVPGKALILDILRDLARLHASYPLMRICWSTIVPRRVWRGALNVDRINYARRLVNREVCRGICTGGLGAVIGHANLECFRNDGVHLSVTGLDKFLDDLRGGLLVELGVLANDREDSKKSQEIICEISQGGKKSCIEKSGFKENRQ</sequence>
<keyword evidence="2" id="KW-1185">Reference proteome</keyword>
<dbReference type="GeneID" id="140707037"/>
<feature type="compositionally biased region" description="Basic and acidic residues" evidence="1">
    <location>
        <begin position="88"/>
        <end position="101"/>
    </location>
</feature>
<feature type="region of interest" description="Disordered" evidence="1">
    <location>
        <begin position="1"/>
        <end position="34"/>
    </location>
</feature>
<gene>
    <name evidence="3" type="primary">LOC140707037</name>
</gene>
<feature type="compositionally biased region" description="Basic and acidic residues" evidence="1">
    <location>
        <begin position="50"/>
        <end position="81"/>
    </location>
</feature>
<evidence type="ECO:0008006" key="4">
    <source>
        <dbReference type="Google" id="ProtNLM"/>
    </source>
</evidence>
<dbReference type="SUPFAM" id="SSF52266">
    <property type="entry name" value="SGNH hydrolase"/>
    <property type="match status" value="1"/>
</dbReference>
<accession>A0ABM5GDC9</accession>
<dbReference type="Proteomes" id="UP001652642">
    <property type="component" value="Chromosome 4"/>
</dbReference>
<protein>
    <recommendedName>
        <fullName evidence="4">SGNH hydrolase-type esterase domain-containing protein</fullName>
    </recommendedName>
</protein>
<dbReference type="RefSeq" id="XP_072855651.1">
    <property type="nucleotide sequence ID" value="XM_072999550.1"/>
</dbReference>
<name>A0ABM5GDC9_9SAUR</name>
<feature type="region of interest" description="Disordered" evidence="1">
    <location>
        <begin position="49"/>
        <end position="149"/>
    </location>
</feature>
<evidence type="ECO:0000256" key="1">
    <source>
        <dbReference type="SAM" id="MobiDB-lite"/>
    </source>
</evidence>
<evidence type="ECO:0000313" key="2">
    <source>
        <dbReference type="Proteomes" id="UP001652642"/>
    </source>
</evidence>
<dbReference type="Gene3D" id="3.40.50.1110">
    <property type="entry name" value="SGNH hydrolase"/>
    <property type="match status" value="1"/>
</dbReference>
<reference evidence="3" key="1">
    <citation type="submission" date="2025-08" db="UniProtKB">
        <authorList>
            <consortium name="RefSeq"/>
        </authorList>
    </citation>
    <scope>IDENTIFICATION</scope>
</reference>